<dbReference type="AlphaFoldDB" id="A0A1J4MWF9"/>
<name>A0A1J4MWF9_9CRYT</name>
<dbReference type="RefSeq" id="XP_067069657.1">
    <property type="nucleotide sequence ID" value="XM_067211622.1"/>
</dbReference>
<sequence length="728" mass="85974">MLPDHIVNWIRRYTFISIHHLHSGLINNGTCRSLTGPYCQRIQSRGYLYKDQILNKLDVLITSESKANIMGNYNNTALFFIENVNINGISVPQLVIINNSDEISTKSESNLDFYQKYQKYQYNKNKKYDNKIINNLSFWKKFNFYISNNVICVKSTINHFIEKLVNLAKLEIVSSYGKKIVNNKIKNSKDKSKINFGKNERKVYKHLLDINSILVLPKSYSEKFSTQSRYPHYKEFYIHSDNPKNIVKSNLLFGEIFETLISNYNIKDTLIMALVWLLRQGPIYSQLSNNFRQEQLKKYYILPNENVTLIYNVSDIVSPYTGIRLNKSLLPITSKDNLRVIRQGWNGISNVFHFSFIRPDINILPKNYSCKSIKYEQDHFSHLYENSIKAEWEGLWIIQGIRMNRQDLCVREKDHEKVYNYCLDRFTSSPNHLKLNLGYETIVRLISEKGGFKMNKLFIIEYLPISINNPKILNEYIENNVHFLNQWIRVNGRREDKIQWSAEIPLSHLLEYVGPQNIKKNIDISEYNSKNLYNSFEVMWVNVLDYIKPMHYSMIDSIEFEIHISRSLHTEGVLLAPFIYHTLNELYSYQITDVNINKINQNQNINHKYLEIDSDTYWGLVIDLNIDRRTEMNYEMAKFVDMTITKFSKAFPILSIYEAEKYDWIIKQKIDSTTQGTVRKSLENGYLSQDNYSSNLILQSIYHLFELFNDTISNEKQNSLPSQKRKVY</sequence>
<protein>
    <submittedName>
        <fullName evidence="1">Uncharacterized protein</fullName>
    </submittedName>
</protein>
<dbReference type="OrthoDB" id="343911at2759"/>
<dbReference type="EMBL" id="LRBS01000027">
    <property type="protein sequence ID" value="OII77811.1"/>
    <property type="molecule type" value="Genomic_DNA"/>
</dbReference>
<reference evidence="1 2" key="1">
    <citation type="submission" date="2016-10" db="EMBL/GenBank/DDBJ databases">
        <title>Reductive evolution of mitochondrial metabolism and differential evolution of invasion-related proteins in Cryptosporidium.</title>
        <authorList>
            <person name="Liu S."/>
            <person name="Roellig D.M."/>
            <person name="Guo Y."/>
            <person name="Li N."/>
            <person name="Frace M.A."/>
            <person name="Tang K."/>
            <person name="Zhang L."/>
            <person name="Feng Y."/>
            <person name="Xiao L."/>
        </authorList>
    </citation>
    <scope>NUCLEOTIDE SEQUENCE [LARGE SCALE GENOMIC DNA]</scope>
    <source>
        <strain evidence="1">30847</strain>
    </source>
</reference>
<dbReference type="GeneID" id="92365572"/>
<gene>
    <name evidence="1" type="ORF">cand_013870</name>
</gene>
<keyword evidence="2" id="KW-1185">Reference proteome</keyword>
<evidence type="ECO:0000313" key="1">
    <source>
        <dbReference type="EMBL" id="OII77811.1"/>
    </source>
</evidence>
<evidence type="ECO:0000313" key="2">
    <source>
        <dbReference type="Proteomes" id="UP000186804"/>
    </source>
</evidence>
<dbReference type="Proteomes" id="UP000186804">
    <property type="component" value="Unassembled WGS sequence"/>
</dbReference>
<dbReference type="VEuPathDB" id="CryptoDB:cand_013870"/>
<accession>A0A1J4MWF9</accession>
<organism evidence="1 2">
    <name type="scientific">Cryptosporidium andersoni</name>
    <dbReference type="NCBI Taxonomy" id="117008"/>
    <lineage>
        <taxon>Eukaryota</taxon>
        <taxon>Sar</taxon>
        <taxon>Alveolata</taxon>
        <taxon>Apicomplexa</taxon>
        <taxon>Conoidasida</taxon>
        <taxon>Coccidia</taxon>
        <taxon>Eucoccidiorida</taxon>
        <taxon>Eimeriorina</taxon>
        <taxon>Cryptosporidiidae</taxon>
        <taxon>Cryptosporidium</taxon>
    </lineage>
</organism>
<comment type="caution">
    <text evidence="1">The sequence shown here is derived from an EMBL/GenBank/DDBJ whole genome shotgun (WGS) entry which is preliminary data.</text>
</comment>
<proteinExistence type="predicted"/>